<comment type="similarity">
    <text evidence="1">Belongs to the peroxiredoxin family. AhpC/Prx1 subfamily.</text>
</comment>
<dbReference type="GO" id="GO:0006979">
    <property type="term" value="P:response to oxidative stress"/>
    <property type="evidence" value="ECO:0007669"/>
    <property type="project" value="TreeGrafter"/>
</dbReference>
<evidence type="ECO:0000259" key="9">
    <source>
        <dbReference type="PROSITE" id="PS51352"/>
    </source>
</evidence>
<dbReference type="InterPro" id="IPR000866">
    <property type="entry name" value="AhpC/TSA"/>
</dbReference>
<reference evidence="10 11" key="1">
    <citation type="submission" date="2023-11" db="EMBL/GenBank/DDBJ databases">
        <title>Halocaridina rubra genome assembly.</title>
        <authorList>
            <person name="Smith C."/>
        </authorList>
    </citation>
    <scope>NUCLEOTIDE SEQUENCE [LARGE SCALE GENOMIC DNA]</scope>
    <source>
        <strain evidence="10">EP-1</strain>
        <tissue evidence="10">Whole</tissue>
    </source>
</reference>
<dbReference type="AlphaFoldDB" id="A0AAN8XN42"/>
<dbReference type="CDD" id="cd03015">
    <property type="entry name" value="PRX_Typ2cys"/>
    <property type="match status" value="1"/>
</dbReference>
<dbReference type="Gene3D" id="3.40.30.10">
    <property type="entry name" value="Glutaredoxin"/>
    <property type="match status" value="1"/>
</dbReference>
<keyword evidence="5" id="KW-0560">Oxidoreductase</keyword>
<keyword evidence="6" id="KW-1015">Disulfide bond</keyword>
<evidence type="ECO:0000313" key="10">
    <source>
        <dbReference type="EMBL" id="KAK7081244.1"/>
    </source>
</evidence>
<keyword evidence="11" id="KW-1185">Reference proteome</keyword>
<evidence type="ECO:0000256" key="8">
    <source>
        <dbReference type="ARBA" id="ARBA00049091"/>
    </source>
</evidence>
<protein>
    <recommendedName>
        <fullName evidence="2">thioredoxin-dependent peroxiredoxin</fullName>
        <ecNumber evidence="2">1.11.1.24</ecNumber>
    </recommendedName>
</protein>
<dbReference type="PROSITE" id="PS51352">
    <property type="entry name" value="THIOREDOXIN_2"/>
    <property type="match status" value="1"/>
</dbReference>
<evidence type="ECO:0000256" key="7">
    <source>
        <dbReference type="ARBA" id="ARBA00023284"/>
    </source>
</evidence>
<dbReference type="InterPro" id="IPR050217">
    <property type="entry name" value="Peroxiredoxin"/>
</dbReference>
<comment type="caution">
    <text evidence="10">The sequence shown here is derived from an EMBL/GenBank/DDBJ whole genome shotgun (WGS) entry which is preliminary data.</text>
</comment>
<dbReference type="Pfam" id="PF00578">
    <property type="entry name" value="AhpC-TSA"/>
    <property type="match status" value="1"/>
</dbReference>
<evidence type="ECO:0000256" key="4">
    <source>
        <dbReference type="ARBA" id="ARBA00022862"/>
    </source>
</evidence>
<dbReference type="InterPro" id="IPR019479">
    <property type="entry name" value="Peroxiredoxin_C"/>
</dbReference>
<evidence type="ECO:0000313" key="11">
    <source>
        <dbReference type="Proteomes" id="UP001381693"/>
    </source>
</evidence>
<dbReference type="GO" id="GO:0008379">
    <property type="term" value="F:thioredoxin peroxidase activity"/>
    <property type="evidence" value="ECO:0007669"/>
    <property type="project" value="TreeGrafter"/>
</dbReference>
<evidence type="ECO:0000256" key="3">
    <source>
        <dbReference type="ARBA" id="ARBA00022559"/>
    </source>
</evidence>
<dbReference type="SUPFAM" id="SSF52833">
    <property type="entry name" value="Thioredoxin-like"/>
    <property type="match status" value="1"/>
</dbReference>
<dbReference type="GO" id="GO:0042744">
    <property type="term" value="P:hydrogen peroxide catabolic process"/>
    <property type="evidence" value="ECO:0007669"/>
    <property type="project" value="TreeGrafter"/>
</dbReference>
<dbReference type="GO" id="GO:0005829">
    <property type="term" value="C:cytosol"/>
    <property type="evidence" value="ECO:0007669"/>
    <property type="project" value="TreeGrafter"/>
</dbReference>
<evidence type="ECO:0000256" key="5">
    <source>
        <dbReference type="ARBA" id="ARBA00023002"/>
    </source>
</evidence>
<dbReference type="InterPro" id="IPR013766">
    <property type="entry name" value="Thioredoxin_domain"/>
</dbReference>
<dbReference type="InterPro" id="IPR036249">
    <property type="entry name" value="Thioredoxin-like_sf"/>
</dbReference>
<evidence type="ECO:0000256" key="2">
    <source>
        <dbReference type="ARBA" id="ARBA00013017"/>
    </source>
</evidence>
<feature type="domain" description="Thioredoxin" evidence="9">
    <location>
        <begin position="36"/>
        <end position="194"/>
    </location>
</feature>
<accession>A0AAN8XN42</accession>
<gene>
    <name evidence="10" type="primary">TPX1</name>
    <name evidence="10" type="ORF">SK128_014405</name>
</gene>
<evidence type="ECO:0000256" key="6">
    <source>
        <dbReference type="ARBA" id="ARBA00023157"/>
    </source>
</evidence>
<dbReference type="Proteomes" id="UP001381693">
    <property type="component" value="Unassembled WGS sequence"/>
</dbReference>
<evidence type="ECO:0000256" key="1">
    <source>
        <dbReference type="ARBA" id="ARBA00009796"/>
    </source>
</evidence>
<dbReference type="FunFam" id="3.40.30.10:FF:000003">
    <property type="entry name" value="Peroxiredoxin 1"/>
    <property type="match status" value="1"/>
</dbReference>
<dbReference type="Pfam" id="PF10417">
    <property type="entry name" value="1-cysPrx_C"/>
    <property type="match status" value="1"/>
</dbReference>
<dbReference type="PANTHER" id="PTHR10681">
    <property type="entry name" value="THIOREDOXIN PEROXIDASE"/>
    <property type="match status" value="1"/>
</dbReference>
<keyword evidence="7" id="KW-0676">Redox-active center</keyword>
<dbReference type="GO" id="GO:0005739">
    <property type="term" value="C:mitochondrion"/>
    <property type="evidence" value="ECO:0007669"/>
    <property type="project" value="TreeGrafter"/>
</dbReference>
<dbReference type="PANTHER" id="PTHR10681:SF128">
    <property type="entry name" value="THIOREDOXIN-DEPENDENT PEROXIDE REDUCTASE, MITOCHONDRIAL"/>
    <property type="match status" value="1"/>
</dbReference>
<sequence length="228" mass="24957">MAGILRRMALTASRTAALTGRSFHRPLSTSKQCLAAAVTQPAPAFKAQAVVNGQFKEISLEDFKGKYLVLFFYPLDFTFVCPTELIAFSEQTAAFKALNCEIVGVSTDSHFSHLAWINMSRKQGGLGGLNYPLLADFGKTISRDYGVLLENDGIALRGLFLIDPEGIVKHMSVNDLPVGRSVEETLRLLKAFQFVAEHGEVCPASWQPDSPTIKPDPKGSLEYFGKVN</sequence>
<name>A0AAN8XN42_HALRR</name>
<organism evidence="10 11">
    <name type="scientific">Halocaridina rubra</name>
    <name type="common">Hawaiian red shrimp</name>
    <dbReference type="NCBI Taxonomy" id="373956"/>
    <lineage>
        <taxon>Eukaryota</taxon>
        <taxon>Metazoa</taxon>
        <taxon>Ecdysozoa</taxon>
        <taxon>Arthropoda</taxon>
        <taxon>Crustacea</taxon>
        <taxon>Multicrustacea</taxon>
        <taxon>Malacostraca</taxon>
        <taxon>Eumalacostraca</taxon>
        <taxon>Eucarida</taxon>
        <taxon>Decapoda</taxon>
        <taxon>Pleocyemata</taxon>
        <taxon>Caridea</taxon>
        <taxon>Atyoidea</taxon>
        <taxon>Atyidae</taxon>
        <taxon>Halocaridina</taxon>
    </lineage>
</organism>
<dbReference type="EC" id="1.11.1.24" evidence="2"/>
<comment type="catalytic activity">
    <reaction evidence="8">
        <text>a hydroperoxide + [thioredoxin]-dithiol = an alcohol + [thioredoxin]-disulfide + H2O</text>
        <dbReference type="Rhea" id="RHEA:62620"/>
        <dbReference type="Rhea" id="RHEA-COMP:10698"/>
        <dbReference type="Rhea" id="RHEA-COMP:10700"/>
        <dbReference type="ChEBI" id="CHEBI:15377"/>
        <dbReference type="ChEBI" id="CHEBI:29950"/>
        <dbReference type="ChEBI" id="CHEBI:30879"/>
        <dbReference type="ChEBI" id="CHEBI:35924"/>
        <dbReference type="ChEBI" id="CHEBI:50058"/>
        <dbReference type="EC" id="1.11.1.24"/>
    </reaction>
</comment>
<dbReference type="GO" id="GO:0033554">
    <property type="term" value="P:cellular response to stress"/>
    <property type="evidence" value="ECO:0007669"/>
    <property type="project" value="TreeGrafter"/>
</dbReference>
<dbReference type="GO" id="GO:0045454">
    <property type="term" value="P:cell redox homeostasis"/>
    <property type="evidence" value="ECO:0007669"/>
    <property type="project" value="TreeGrafter"/>
</dbReference>
<dbReference type="EMBL" id="JAXCGZ010005665">
    <property type="protein sequence ID" value="KAK7081244.1"/>
    <property type="molecule type" value="Genomic_DNA"/>
</dbReference>
<proteinExistence type="inferred from homology"/>
<keyword evidence="3 10" id="KW-0575">Peroxidase</keyword>
<keyword evidence="4" id="KW-0049">Antioxidant</keyword>